<organism evidence="2 3">
    <name type="scientific">Ornithorhynchus anatinus</name>
    <name type="common">Duckbill platypus</name>
    <dbReference type="NCBI Taxonomy" id="9258"/>
    <lineage>
        <taxon>Eukaryota</taxon>
        <taxon>Metazoa</taxon>
        <taxon>Chordata</taxon>
        <taxon>Craniata</taxon>
        <taxon>Vertebrata</taxon>
        <taxon>Euteleostomi</taxon>
        <taxon>Mammalia</taxon>
        <taxon>Monotremata</taxon>
        <taxon>Ornithorhynchidae</taxon>
        <taxon>Ornithorhynchus</taxon>
    </lineage>
</organism>
<name>A0A6I8N7V8_ORNAN</name>
<evidence type="ECO:0000256" key="1">
    <source>
        <dbReference type="SAM" id="MobiDB-lite"/>
    </source>
</evidence>
<keyword evidence="3" id="KW-1185">Reference proteome</keyword>
<reference evidence="2 3" key="1">
    <citation type="journal article" date="2008" name="Nature">
        <title>Genome analysis of the platypus reveals unique signatures of evolution.</title>
        <authorList>
            <person name="Warren W.C."/>
            <person name="Hillier L.W."/>
            <person name="Marshall Graves J.A."/>
            <person name="Birney E."/>
            <person name="Ponting C.P."/>
            <person name="Grutzner F."/>
            <person name="Belov K."/>
            <person name="Miller W."/>
            <person name="Clarke L."/>
            <person name="Chinwalla A.T."/>
            <person name="Yang S.P."/>
            <person name="Heger A."/>
            <person name="Locke D.P."/>
            <person name="Miethke P."/>
            <person name="Waters P.D."/>
            <person name="Veyrunes F."/>
            <person name="Fulton L."/>
            <person name="Fulton B."/>
            <person name="Graves T."/>
            <person name="Wallis J."/>
            <person name="Puente X.S."/>
            <person name="Lopez-Otin C."/>
            <person name="Ordonez G.R."/>
            <person name="Eichler E.E."/>
            <person name="Chen L."/>
            <person name="Cheng Z."/>
            <person name="Deakin J.E."/>
            <person name="Alsop A."/>
            <person name="Thompson K."/>
            <person name="Kirby P."/>
            <person name="Papenfuss A.T."/>
            <person name="Wakefield M.J."/>
            <person name="Olender T."/>
            <person name="Lancet D."/>
            <person name="Huttley G.A."/>
            <person name="Smit A.F."/>
            <person name="Pask A."/>
            <person name="Temple-Smith P."/>
            <person name="Batzer M.A."/>
            <person name="Walker J.A."/>
            <person name="Konkel M.K."/>
            <person name="Harris R.S."/>
            <person name="Whittington C.M."/>
            <person name="Wong E.S."/>
            <person name="Gemmell N.J."/>
            <person name="Buschiazzo E."/>
            <person name="Vargas Jentzsch I.M."/>
            <person name="Merkel A."/>
            <person name="Schmitz J."/>
            <person name="Zemann A."/>
            <person name="Churakov G."/>
            <person name="Kriegs J.O."/>
            <person name="Brosius J."/>
            <person name="Murchison E.P."/>
            <person name="Sachidanandam R."/>
            <person name="Smith C."/>
            <person name="Hannon G.J."/>
            <person name="Tsend-Ayush E."/>
            <person name="McMillan D."/>
            <person name="Attenborough R."/>
            <person name="Rens W."/>
            <person name="Ferguson-Smith M."/>
            <person name="Lefevre C.M."/>
            <person name="Sharp J.A."/>
            <person name="Nicholas K.R."/>
            <person name="Ray D.A."/>
            <person name="Kube M."/>
            <person name="Reinhardt R."/>
            <person name="Pringle T.H."/>
            <person name="Taylor J."/>
            <person name="Jones R.C."/>
            <person name="Nixon B."/>
            <person name="Dacheux J.L."/>
            <person name="Niwa H."/>
            <person name="Sekita Y."/>
            <person name="Huang X."/>
            <person name="Stark A."/>
            <person name="Kheradpour P."/>
            <person name="Kellis M."/>
            <person name="Flicek P."/>
            <person name="Chen Y."/>
            <person name="Webber C."/>
            <person name="Hardison R."/>
            <person name="Nelson J."/>
            <person name="Hallsworth-Pepin K."/>
            <person name="Delehaunty K."/>
            <person name="Markovic C."/>
            <person name="Minx P."/>
            <person name="Feng Y."/>
            <person name="Kremitzki C."/>
            <person name="Mitreva M."/>
            <person name="Glasscock J."/>
            <person name="Wylie T."/>
            <person name="Wohldmann P."/>
            <person name="Thiru P."/>
            <person name="Nhan M.N."/>
            <person name="Pohl C.S."/>
            <person name="Smith S.M."/>
            <person name="Hou S."/>
            <person name="Nefedov M."/>
            <person name="de Jong P.J."/>
            <person name="Renfree M.B."/>
            <person name="Mardis E.R."/>
            <person name="Wilson R.K."/>
        </authorList>
    </citation>
    <scope>NUCLEOTIDE SEQUENCE [LARGE SCALE GENOMIC DNA]</scope>
    <source>
        <strain evidence="2 3">Glennie</strain>
    </source>
</reference>
<feature type="compositionally biased region" description="Pro residues" evidence="1">
    <location>
        <begin position="10"/>
        <end position="19"/>
    </location>
</feature>
<dbReference type="Ensembl" id="ENSOANT00000062907.1">
    <property type="protein sequence ID" value="ENSOANP00000036973.1"/>
    <property type="gene ID" value="ENSOANG00000045340.1"/>
</dbReference>
<accession>A0A6I8N7V8</accession>
<reference evidence="2" key="3">
    <citation type="submission" date="2025-09" db="UniProtKB">
        <authorList>
            <consortium name="Ensembl"/>
        </authorList>
    </citation>
    <scope>IDENTIFICATION</scope>
    <source>
        <strain evidence="2">Glennie</strain>
    </source>
</reference>
<evidence type="ECO:0000313" key="3">
    <source>
        <dbReference type="Proteomes" id="UP000002279"/>
    </source>
</evidence>
<dbReference type="Bgee" id="ENSOANG00000045340">
    <property type="expression patterns" value="Expressed in heart and 7 other cell types or tissues"/>
</dbReference>
<dbReference type="InParanoid" id="A0A6I8N7V8"/>
<evidence type="ECO:0000313" key="2">
    <source>
        <dbReference type="Ensembl" id="ENSOANP00000036973.1"/>
    </source>
</evidence>
<feature type="region of interest" description="Disordered" evidence="1">
    <location>
        <begin position="8"/>
        <end position="28"/>
    </location>
</feature>
<dbReference type="Proteomes" id="UP000002279">
    <property type="component" value="Chromosome 17"/>
</dbReference>
<proteinExistence type="predicted"/>
<sequence length="168" mass="17046">MFQLCWALGNPPPPSPSPHPQSLTGDLHHPVFGLDHELLRGEVIDVQGHPPAVSGLADLGHPAAQLAAEGPAVGGRRGGRGHLLGHGAGQQAHVARPAGAAGPRVPVLGGAGQAERLVEETAALVPVPERVPAGGPQEGEGHTALGHLWPSTGWGWSLSIAGLYFPSA</sequence>
<reference evidence="2" key="2">
    <citation type="submission" date="2025-08" db="UniProtKB">
        <authorList>
            <consortium name="Ensembl"/>
        </authorList>
    </citation>
    <scope>IDENTIFICATION</scope>
    <source>
        <strain evidence="2">Glennie</strain>
    </source>
</reference>
<protein>
    <submittedName>
        <fullName evidence="2">Uncharacterized protein</fullName>
    </submittedName>
</protein>
<dbReference type="GeneTree" id="ENSGT00900000142991"/>
<dbReference type="AlphaFoldDB" id="A0A6I8N7V8"/>
<dbReference type="OMA" id="HHDVRAH"/>